<sequence>MSVDETSATRAEETSDPGVRSLDEIPLLVESVAEAEGASSPVTRRALQSYGAFRRDDLRAATLPLPTAELDWPQVVQLRRRASEEIAGESEHQLRTTGTPITGDDRLLLGRSVIRRVVAEHVRTLHREGAALWSPAQEQAYVVAVEAAVFGYGRLQPLLSLPDVENVEIHGWDSVVVQRGDGTREVMPPVADSDAELVEAIRFLGQNAEPSRPFDDVHPTMTLALGERFRLHAIGFGLSYRPSVVIRQHTMTSVSLADLAETGLMPVEVAEMLDAAVLARRSIVISGDQGAGKTTLLRALIDAIPADERFGTLETDYELMTHLQPGRQNILALQARVGHGEAAAGRAVGEFTVADLMPEALRQNLSRLVVGEVRGSEAASMFEAMQAGTGTLSTTHSHSASSTVDRLASRVAQGGVLSVEEAYRQIAHNIHLLVHVRLVDDGWRGGRRRRFVSEVRQVVGAIENGRPVTHLTYSAGPTPGQPAGFYPDADFAAELAPFRRELPVRRHTDEDG</sequence>
<feature type="region of interest" description="Disordered" evidence="2">
    <location>
        <begin position="1"/>
        <end position="22"/>
    </location>
</feature>
<dbReference type="InterPro" id="IPR027417">
    <property type="entry name" value="P-loop_NTPase"/>
</dbReference>
<dbReference type="Pfam" id="PF00437">
    <property type="entry name" value="T2SSE"/>
    <property type="match status" value="1"/>
</dbReference>
<evidence type="ECO:0000256" key="2">
    <source>
        <dbReference type="SAM" id="MobiDB-lite"/>
    </source>
</evidence>
<proteinExistence type="inferred from homology"/>
<dbReference type="PANTHER" id="PTHR30486:SF6">
    <property type="entry name" value="TYPE IV PILUS RETRACTATION ATPASE PILT"/>
    <property type="match status" value="1"/>
</dbReference>
<evidence type="ECO:0000313" key="5">
    <source>
        <dbReference type="Proteomes" id="UP001500767"/>
    </source>
</evidence>
<dbReference type="RefSeq" id="WP_344742356.1">
    <property type="nucleotide sequence ID" value="NZ_BAAAYR010000002.1"/>
</dbReference>
<protein>
    <submittedName>
        <fullName evidence="4">ATPase, T2SS/T4P/T4SS family</fullName>
    </submittedName>
</protein>
<evidence type="ECO:0000313" key="4">
    <source>
        <dbReference type="EMBL" id="GAA3566325.1"/>
    </source>
</evidence>
<dbReference type="EMBL" id="BAAAYR010000002">
    <property type="protein sequence ID" value="GAA3566325.1"/>
    <property type="molecule type" value="Genomic_DNA"/>
</dbReference>
<evidence type="ECO:0000256" key="1">
    <source>
        <dbReference type="ARBA" id="ARBA00006611"/>
    </source>
</evidence>
<reference evidence="5" key="1">
    <citation type="journal article" date="2019" name="Int. J. Syst. Evol. Microbiol.">
        <title>The Global Catalogue of Microorganisms (GCM) 10K type strain sequencing project: providing services to taxonomists for standard genome sequencing and annotation.</title>
        <authorList>
            <consortium name="The Broad Institute Genomics Platform"/>
            <consortium name="The Broad Institute Genome Sequencing Center for Infectious Disease"/>
            <person name="Wu L."/>
            <person name="Ma J."/>
        </authorList>
    </citation>
    <scope>NUCLEOTIDE SEQUENCE [LARGE SCALE GENOMIC DNA]</scope>
    <source>
        <strain evidence="5">JCM 16540</strain>
    </source>
</reference>
<dbReference type="SUPFAM" id="SSF52540">
    <property type="entry name" value="P-loop containing nucleoside triphosphate hydrolases"/>
    <property type="match status" value="1"/>
</dbReference>
<dbReference type="Gene3D" id="3.30.450.380">
    <property type="match status" value="1"/>
</dbReference>
<comment type="similarity">
    <text evidence="1">Belongs to the GSP E family.</text>
</comment>
<dbReference type="PANTHER" id="PTHR30486">
    <property type="entry name" value="TWITCHING MOTILITY PROTEIN PILT"/>
    <property type="match status" value="1"/>
</dbReference>
<dbReference type="InterPro" id="IPR001482">
    <property type="entry name" value="T2SS/T4SS_dom"/>
</dbReference>
<dbReference type="Gene3D" id="3.40.50.300">
    <property type="entry name" value="P-loop containing nucleotide triphosphate hydrolases"/>
    <property type="match status" value="1"/>
</dbReference>
<organism evidence="4 5">
    <name type="scientific">Microlunatus spumicola</name>
    <dbReference type="NCBI Taxonomy" id="81499"/>
    <lineage>
        <taxon>Bacteria</taxon>
        <taxon>Bacillati</taxon>
        <taxon>Actinomycetota</taxon>
        <taxon>Actinomycetes</taxon>
        <taxon>Propionibacteriales</taxon>
        <taxon>Propionibacteriaceae</taxon>
        <taxon>Microlunatus</taxon>
    </lineage>
</organism>
<comment type="caution">
    <text evidence="4">The sequence shown here is derived from an EMBL/GenBank/DDBJ whole genome shotgun (WGS) entry which is preliminary data.</text>
</comment>
<feature type="domain" description="Bacterial type II secretion system protein E" evidence="3">
    <location>
        <begin position="236"/>
        <end position="440"/>
    </location>
</feature>
<accession>A0ABP6XGC3</accession>
<name>A0ABP6XGC3_9ACTN</name>
<evidence type="ECO:0000259" key="3">
    <source>
        <dbReference type="Pfam" id="PF00437"/>
    </source>
</evidence>
<keyword evidence="5" id="KW-1185">Reference proteome</keyword>
<dbReference type="CDD" id="cd01130">
    <property type="entry name" value="VirB11-like_ATPase"/>
    <property type="match status" value="1"/>
</dbReference>
<gene>
    <name evidence="4" type="ORF">GCM10022197_22740</name>
</gene>
<dbReference type="Proteomes" id="UP001500767">
    <property type="component" value="Unassembled WGS sequence"/>
</dbReference>
<dbReference type="InterPro" id="IPR050921">
    <property type="entry name" value="T4SS_GSP_E_ATPase"/>
</dbReference>